<evidence type="ECO:0000313" key="2">
    <source>
        <dbReference type="EMBL" id="RKP25222.1"/>
    </source>
</evidence>
<organism evidence="2 3">
    <name type="scientific">Syncephalis pseudoplumigaleata</name>
    <dbReference type="NCBI Taxonomy" id="1712513"/>
    <lineage>
        <taxon>Eukaryota</taxon>
        <taxon>Fungi</taxon>
        <taxon>Fungi incertae sedis</taxon>
        <taxon>Zoopagomycota</taxon>
        <taxon>Zoopagomycotina</taxon>
        <taxon>Zoopagomycetes</taxon>
        <taxon>Zoopagales</taxon>
        <taxon>Piptocephalidaceae</taxon>
        <taxon>Syncephalis</taxon>
    </lineage>
</organism>
<sequence>NLRLLTANSRWALAASLPGTPAKLFLISLPERRDCPDANSGGGGGSAGSSDVHPFASPVAYPLHWLLDTDRPDDPIRMLESADMAALSDTHVMAAAPPSPQEDDGGEALELDDQDMDNYGGAPPRMLFLPPDIGHFHCTSAAPEIYLKSSARISDNRVLLTGTRRNPVTGSFSTWLAVHHWRGNRLLFERGYPRSIWPDAAALIRSHGMRPLPTANPLALTFNPSALNLIPSGSGSSNNASLTSLPGSNLASATAAHFIGNGHGHNGEQGGNVLITNLCDDTGPDLLAWLKFGELIVIDLKDGSIRYHFHHDMPSIGMFRPIVGSLYMLVDNGWRLLLDAATGWWQVRQGDDPYAEYELAGPDRLVMLRHGKLSLVEFGAESRAWADHRPSLRSVFGAFRSTIYPTADYFLYSGLPYAYDGVALAWSFEDTQRAGPCFAEAIDPSVVRAREVAQKAQAYPNFALAIPYRAFKEANCQTKQQQTGFPRVQLLILLDGDGRSIIWNDESITYHVNDIFDNILYASRIKIAVLFTHDQPLPYMDNSGGYKYFRYNAMHEPGAWNSVFLSVKYAVYKWFYFALGTIVVDSIMGTALFVYRIPLYHAELSASDQKTVSSLQTLVRITNAILVMDAIVFGGFAIWFGMTAREMRRHAEGRDCFIKASGTHCTALHCIKSYAHTDRIQFAVFTGLACITYVVLVVWTVVLSASHDFLSPLSVITADITFDTIYVVRAFLFLFALGVRWPKAKKASMYRQLDGMGNMHHYPAPTRPIQA</sequence>
<feature type="transmembrane region" description="Helical" evidence="1">
    <location>
        <begin position="574"/>
        <end position="597"/>
    </location>
</feature>
<keyword evidence="1" id="KW-1133">Transmembrane helix</keyword>
<reference evidence="3" key="1">
    <citation type="journal article" date="2018" name="Nat. Microbiol.">
        <title>Leveraging single-cell genomics to expand the fungal tree of life.</title>
        <authorList>
            <person name="Ahrendt S.R."/>
            <person name="Quandt C.A."/>
            <person name="Ciobanu D."/>
            <person name="Clum A."/>
            <person name="Salamov A."/>
            <person name="Andreopoulos B."/>
            <person name="Cheng J.F."/>
            <person name="Woyke T."/>
            <person name="Pelin A."/>
            <person name="Henrissat B."/>
            <person name="Reynolds N.K."/>
            <person name="Benny G.L."/>
            <person name="Smith M.E."/>
            <person name="James T.Y."/>
            <person name="Grigoriev I.V."/>
        </authorList>
    </citation>
    <scope>NUCLEOTIDE SEQUENCE [LARGE SCALE GENOMIC DNA]</scope>
    <source>
        <strain evidence="3">Benny S71-1</strain>
    </source>
</reference>
<dbReference type="EMBL" id="KZ989836">
    <property type="protein sequence ID" value="RKP25222.1"/>
    <property type="molecule type" value="Genomic_DNA"/>
</dbReference>
<proteinExistence type="predicted"/>
<accession>A0A4P9Z032</accession>
<feature type="transmembrane region" description="Helical" evidence="1">
    <location>
        <begin position="617"/>
        <end position="640"/>
    </location>
</feature>
<keyword evidence="1" id="KW-0812">Transmembrane</keyword>
<dbReference type="Proteomes" id="UP000278143">
    <property type="component" value="Unassembled WGS sequence"/>
</dbReference>
<keyword evidence="3" id="KW-1185">Reference proteome</keyword>
<evidence type="ECO:0000256" key="1">
    <source>
        <dbReference type="SAM" id="Phobius"/>
    </source>
</evidence>
<dbReference type="AlphaFoldDB" id="A0A4P9Z032"/>
<feature type="transmembrane region" description="Helical" evidence="1">
    <location>
        <begin position="725"/>
        <end position="742"/>
    </location>
</feature>
<keyword evidence="1" id="KW-0472">Membrane</keyword>
<feature type="transmembrane region" description="Helical" evidence="1">
    <location>
        <begin position="682"/>
        <end position="705"/>
    </location>
</feature>
<name>A0A4P9Z032_9FUNG</name>
<feature type="non-terminal residue" evidence="2">
    <location>
        <position position="1"/>
    </location>
</feature>
<protein>
    <submittedName>
        <fullName evidence="2">Uncharacterized protein</fullName>
    </submittedName>
</protein>
<evidence type="ECO:0000313" key="3">
    <source>
        <dbReference type="Proteomes" id="UP000278143"/>
    </source>
</evidence>
<dbReference type="OrthoDB" id="1259151at2759"/>
<gene>
    <name evidence="2" type="ORF">SYNPS1DRAFT_22782</name>
</gene>